<evidence type="ECO:0000256" key="7">
    <source>
        <dbReference type="ARBA" id="ARBA00023136"/>
    </source>
</evidence>
<comment type="subcellular location">
    <subcellularLocation>
        <location evidence="10">Cell membrane</location>
        <topology evidence="10">Multi-pass membrane protein</topology>
    </subcellularLocation>
    <subcellularLocation>
        <location evidence="1">Membrane</location>
        <topology evidence="1">Multi-pass membrane protein</topology>
    </subcellularLocation>
</comment>
<dbReference type="EC" id="7.1.1.9" evidence="3"/>
<accession>A0A486XVL7</accession>
<dbReference type="InterPro" id="IPR033945">
    <property type="entry name" value="Cyt_c_oxase_su3_dom"/>
</dbReference>
<gene>
    <name evidence="13" type="ORF">BAL341_2838</name>
</gene>
<feature type="transmembrane region" description="Helical" evidence="11">
    <location>
        <begin position="156"/>
        <end position="177"/>
    </location>
</feature>
<dbReference type="PROSITE" id="PS50253">
    <property type="entry name" value="COX3"/>
    <property type="match status" value="1"/>
</dbReference>
<dbReference type="PANTHER" id="PTHR11403">
    <property type="entry name" value="CYTOCHROME C OXIDASE SUBUNIT III"/>
    <property type="match status" value="1"/>
</dbReference>
<dbReference type="AlphaFoldDB" id="A0A486XVL7"/>
<keyword evidence="5" id="KW-1278">Translocase</keyword>
<feature type="transmembrane region" description="Helical" evidence="11">
    <location>
        <begin position="189"/>
        <end position="212"/>
    </location>
</feature>
<evidence type="ECO:0000256" key="5">
    <source>
        <dbReference type="ARBA" id="ARBA00022967"/>
    </source>
</evidence>
<keyword evidence="7 11" id="KW-0472">Membrane</keyword>
<reference evidence="13" key="1">
    <citation type="submission" date="2019-04" db="EMBL/GenBank/DDBJ databases">
        <authorList>
            <person name="Brambilla D."/>
        </authorList>
    </citation>
    <scope>NUCLEOTIDE SEQUENCE</scope>
    <source>
        <strain evidence="13">BAL1</strain>
    </source>
</reference>
<dbReference type="GO" id="GO:0005886">
    <property type="term" value="C:plasma membrane"/>
    <property type="evidence" value="ECO:0007669"/>
    <property type="project" value="UniProtKB-SubCell"/>
</dbReference>
<dbReference type="Gene3D" id="1.20.120.80">
    <property type="entry name" value="Cytochrome c oxidase, subunit III, four-helix bundle"/>
    <property type="match status" value="1"/>
</dbReference>
<evidence type="ECO:0000259" key="12">
    <source>
        <dbReference type="PROSITE" id="PS50253"/>
    </source>
</evidence>
<comment type="similarity">
    <text evidence="2 10">Belongs to the cytochrome c oxidase subunit 3 family.</text>
</comment>
<proteinExistence type="inferred from homology"/>
<keyword evidence="4 10" id="KW-0812">Transmembrane</keyword>
<dbReference type="Pfam" id="PF00510">
    <property type="entry name" value="COX3"/>
    <property type="match status" value="1"/>
</dbReference>
<name>A0A486XVL7_9GAMM</name>
<evidence type="ECO:0000256" key="2">
    <source>
        <dbReference type="ARBA" id="ARBA00010581"/>
    </source>
</evidence>
<organism evidence="13">
    <name type="scientific">Rheinheimera sp. BAL341</name>
    <dbReference type="NCBI Taxonomy" id="1708203"/>
    <lineage>
        <taxon>Bacteria</taxon>
        <taxon>Pseudomonadati</taxon>
        <taxon>Pseudomonadota</taxon>
        <taxon>Gammaproteobacteria</taxon>
        <taxon>Chromatiales</taxon>
        <taxon>Chromatiaceae</taxon>
        <taxon>Rheinheimera</taxon>
    </lineage>
</organism>
<dbReference type="GO" id="GO:0016491">
    <property type="term" value="F:oxidoreductase activity"/>
    <property type="evidence" value="ECO:0007669"/>
    <property type="project" value="UniProtKB-KW"/>
</dbReference>
<feature type="transmembrane region" description="Helical" evidence="11">
    <location>
        <begin position="48"/>
        <end position="70"/>
    </location>
</feature>
<feature type="transmembrane region" description="Helical" evidence="11">
    <location>
        <begin position="232"/>
        <end position="254"/>
    </location>
</feature>
<dbReference type="GO" id="GO:0004129">
    <property type="term" value="F:cytochrome-c oxidase activity"/>
    <property type="evidence" value="ECO:0007669"/>
    <property type="project" value="UniProtKB-EC"/>
</dbReference>
<dbReference type="GO" id="GO:0019646">
    <property type="term" value="P:aerobic electron transport chain"/>
    <property type="evidence" value="ECO:0007669"/>
    <property type="project" value="InterPro"/>
</dbReference>
<sequence length="293" mass="33212">MSDKTYEKYYVPAQSPWPIVGAVALFLIAFGAGTFVNEVTKQQPGFGGYMLATGFVLLIFMLFGWFKNVIDESMSGLYSAQMDRSFRQGMSWFILSEVMFFMAFFGALFYGRVIALDWLSGGSNNAMTFEILWPNFEAMWPLLKTPGGIETQAMPATGLPLINTIILVVSSITLHFAHTGLEQNKRGQLKFMLLLTIVLGLIFLTLQVYEYIHAYRDLGLTLASGFYGNTFFLLTGFHGMHVTLGAIILIFVFLRVMKGHFTPEKHFAFQAGAWYWHFVDVVWLCLYVFVYVI</sequence>
<keyword evidence="13" id="KW-0560">Oxidoreductase</keyword>
<dbReference type="FunFam" id="1.20.120.80:FF:000003">
    <property type="entry name" value="Cytochrome c oxidase subunit 3"/>
    <property type="match status" value="1"/>
</dbReference>
<evidence type="ECO:0000256" key="1">
    <source>
        <dbReference type="ARBA" id="ARBA00004141"/>
    </source>
</evidence>
<feature type="domain" description="Heme-copper oxidase subunit III family profile" evidence="12">
    <location>
        <begin position="5"/>
        <end position="293"/>
    </location>
</feature>
<evidence type="ECO:0000256" key="10">
    <source>
        <dbReference type="RuleBase" id="RU003376"/>
    </source>
</evidence>
<protein>
    <recommendedName>
        <fullName evidence="3">cytochrome-c oxidase</fullName>
        <ecNumber evidence="3">7.1.1.9</ecNumber>
    </recommendedName>
    <alternativeName>
        <fullName evidence="8">Cytochrome aa3 subunit 3</fullName>
    </alternativeName>
    <alternativeName>
        <fullName evidence="9">Cytochrome c oxidase polypeptide III</fullName>
    </alternativeName>
</protein>
<dbReference type="InterPro" id="IPR035973">
    <property type="entry name" value="Cyt_c_oxidase_su3-like_sf"/>
</dbReference>
<dbReference type="PANTHER" id="PTHR11403:SF7">
    <property type="entry name" value="CYTOCHROME C OXIDASE SUBUNIT 3"/>
    <property type="match status" value="1"/>
</dbReference>
<dbReference type="CDD" id="cd01665">
    <property type="entry name" value="Cyt_c_Oxidase_III"/>
    <property type="match status" value="1"/>
</dbReference>
<evidence type="ECO:0000256" key="11">
    <source>
        <dbReference type="SAM" id="Phobius"/>
    </source>
</evidence>
<feature type="transmembrane region" description="Helical" evidence="11">
    <location>
        <begin position="274"/>
        <end position="292"/>
    </location>
</feature>
<evidence type="ECO:0000256" key="6">
    <source>
        <dbReference type="ARBA" id="ARBA00022989"/>
    </source>
</evidence>
<dbReference type="Gene3D" id="1.10.287.70">
    <property type="match status" value="1"/>
</dbReference>
<dbReference type="EMBL" id="CAAJGR010000006">
    <property type="protein sequence ID" value="VHO05752.1"/>
    <property type="molecule type" value="Genomic_DNA"/>
</dbReference>
<dbReference type="SUPFAM" id="SSF81452">
    <property type="entry name" value="Cytochrome c oxidase subunit III-like"/>
    <property type="match status" value="1"/>
</dbReference>
<dbReference type="InterPro" id="IPR024791">
    <property type="entry name" value="Cyt_c/ubiquinol_Oxase_su3"/>
</dbReference>
<evidence type="ECO:0000256" key="9">
    <source>
        <dbReference type="ARBA" id="ARBA00031625"/>
    </source>
</evidence>
<feature type="transmembrane region" description="Helical" evidence="11">
    <location>
        <begin position="16"/>
        <end position="36"/>
    </location>
</feature>
<evidence type="ECO:0000256" key="8">
    <source>
        <dbReference type="ARBA" id="ARBA00031400"/>
    </source>
</evidence>
<feature type="transmembrane region" description="Helical" evidence="11">
    <location>
        <begin position="90"/>
        <end position="111"/>
    </location>
</feature>
<evidence type="ECO:0000256" key="3">
    <source>
        <dbReference type="ARBA" id="ARBA00012949"/>
    </source>
</evidence>
<dbReference type="InterPro" id="IPR000298">
    <property type="entry name" value="Cyt_c_oxidase-like_su3"/>
</dbReference>
<dbReference type="InterPro" id="IPR013833">
    <property type="entry name" value="Cyt_c_oxidase_su3_a-hlx"/>
</dbReference>
<keyword evidence="6 11" id="KW-1133">Transmembrane helix</keyword>
<evidence type="ECO:0000256" key="4">
    <source>
        <dbReference type="ARBA" id="ARBA00022692"/>
    </source>
</evidence>
<evidence type="ECO:0000313" key="13">
    <source>
        <dbReference type="EMBL" id="VHO05752.1"/>
    </source>
</evidence>